<feature type="transmembrane region" description="Helical" evidence="10">
    <location>
        <begin position="121"/>
        <end position="140"/>
    </location>
</feature>
<dbReference type="PANTHER" id="PTHR30540">
    <property type="entry name" value="OSMOTIC STRESS POTASSIUM TRANSPORTER"/>
    <property type="match status" value="1"/>
</dbReference>
<comment type="subcellular location">
    <subcellularLocation>
        <location evidence="1">Membrane</location>
        <topology evidence="1">Multi-pass membrane protein</topology>
    </subcellularLocation>
</comment>
<dbReference type="GO" id="GO:0015079">
    <property type="term" value="F:potassium ion transmembrane transporter activity"/>
    <property type="evidence" value="ECO:0007669"/>
    <property type="project" value="InterPro"/>
</dbReference>
<dbReference type="InterPro" id="IPR053951">
    <property type="entry name" value="K_trans_N"/>
</dbReference>
<feature type="domain" description="K+ potassium transporter integral membrane" evidence="11">
    <location>
        <begin position="1"/>
        <end position="154"/>
    </location>
</feature>
<dbReference type="AlphaFoldDB" id="A0A1D1XD80"/>
<evidence type="ECO:0000256" key="3">
    <source>
        <dbReference type="ARBA" id="ARBA00022448"/>
    </source>
</evidence>
<proteinExistence type="inferred from homology"/>
<dbReference type="PANTHER" id="PTHR30540:SF94">
    <property type="entry name" value="POTASSIUM TRANSPORTER 5"/>
    <property type="match status" value="1"/>
</dbReference>
<reference evidence="13" key="1">
    <citation type="submission" date="2015-07" db="EMBL/GenBank/DDBJ databases">
        <title>Transcriptome Assembly of Anthurium amnicola.</title>
        <authorList>
            <person name="Suzuki J."/>
        </authorList>
    </citation>
    <scope>NUCLEOTIDE SEQUENCE</scope>
</reference>
<feature type="domain" description="K+ potassium transporter C-terminal" evidence="12">
    <location>
        <begin position="171"/>
        <end position="392"/>
    </location>
</feature>
<organism evidence="13">
    <name type="scientific">Anthurium amnicola</name>
    <dbReference type="NCBI Taxonomy" id="1678845"/>
    <lineage>
        <taxon>Eukaryota</taxon>
        <taxon>Viridiplantae</taxon>
        <taxon>Streptophyta</taxon>
        <taxon>Embryophyta</taxon>
        <taxon>Tracheophyta</taxon>
        <taxon>Spermatophyta</taxon>
        <taxon>Magnoliopsida</taxon>
        <taxon>Liliopsida</taxon>
        <taxon>Araceae</taxon>
        <taxon>Pothoideae</taxon>
        <taxon>Potheae</taxon>
        <taxon>Anthurium</taxon>
    </lineage>
</organism>
<sequence>MISGAFAIISQSLALGCFPRVKVVHTSAEYEGQVYIPEINYILMVACVIVTAAFKTTEKIGNAYGIAVVTVMLITTCMLTLIMLVIWKTSIWWAVLFFVIFGGIESVYISSALYKFAQGGFLPLLFSFVMMCVMGIWHYVHKEKYLFELNNKVSSGYMRELALNPDISRLPGMGLFYSELVQGIPPIFPHFIENVPSIHSVLLFVSIKHLPISHVVLEERFLFRVVEPRECRMFRCVVRYGYKDSFEDPEQFERLLVRHLKEFIHPGSFTLEGAPLEERGDARPPRRSGHATVHTEENLHPRISSGSIQRDSSNLSIQRIDEEKQFIQKAMEKGVVYLLGEAQVLAQQNSSLFKKVVVNYLYDFLRRNFRQGTEVMPVPRGRLLKVGMTYEI</sequence>
<accession>A0A1D1XD80</accession>
<evidence type="ECO:0000259" key="12">
    <source>
        <dbReference type="Pfam" id="PF22776"/>
    </source>
</evidence>
<name>A0A1D1XD80_9ARAE</name>
<gene>
    <name evidence="13" type="primary">HAK5_5</name>
    <name evidence="13" type="ORF">g.73950</name>
</gene>
<evidence type="ECO:0000256" key="6">
    <source>
        <dbReference type="ARBA" id="ARBA00022958"/>
    </source>
</evidence>
<dbReference type="Pfam" id="PF22776">
    <property type="entry name" value="K_trans_C"/>
    <property type="match status" value="1"/>
</dbReference>
<keyword evidence="6" id="KW-0630">Potassium</keyword>
<evidence type="ECO:0000256" key="8">
    <source>
        <dbReference type="ARBA" id="ARBA00023065"/>
    </source>
</evidence>
<keyword evidence="3" id="KW-0813">Transport</keyword>
<evidence type="ECO:0000256" key="1">
    <source>
        <dbReference type="ARBA" id="ARBA00004141"/>
    </source>
</evidence>
<evidence type="ECO:0000256" key="5">
    <source>
        <dbReference type="ARBA" id="ARBA00022692"/>
    </source>
</evidence>
<dbReference type="Pfam" id="PF02705">
    <property type="entry name" value="K_trans"/>
    <property type="match status" value="1"/>
</dbReference>
<evidence type="ECO:0000313" key="13">
    <source>
        <dbReference type="EMBL" id="JAT40368.1"/>
    </source>
</evidence>
<evidence type="ECO:0000259" key="11">
    <source>
        <dbReference type="Pfam" id="PF02705"/>
    </source>
</evidence>
<dbReference type="InterPro" id="IPR003855">
    <property type="entry name" value="K+_transporter"/>
</dbReference>
<dbReference type="InterPro" id="IPR053952">
    <property type="entry name" value="K_trans_C"/>
</dbReference>
<keyword evidence="7 10" id="KW-1133">Transmembrane helix</keyword>
<evidence type="ECO:0000256" key="4">
    <source>
        <dbReference type="ARBA" id="ARBA00022538"/>
    </source>
</evidence>
<feature type="transmembrane region" description="Helical" evidence="10">
    <location>
        <begin position="66"/>
        <end position="87"/>
    </location>
</feature>
<feature type="transmembrane region" description="Helical" evidence="10">
    <location>
        <begin position="93"/>
        <end position="114"/>
    </location>
</feature>
<keyword evidence="8" id="KW-0406">Ion transport</keyword>
<keyword evidence="5 10" id="KW-0812">Transmembrane</keyword>
<evidence type="ECO:0000256" key="10">
    <source>
        <dbReference type="SAM" id="Phobius"/>
    </source>
</evidence>
<dbReference type="GO" id="GO:0016020">
    <property type="term" value="C:membrane"/>
    <property type="evidence" value="ECO:0007669"/>
    <property type="project" value="UniProtKB-SubCell"/>
</dbReference>
<keyword evidence="9 10" id="KW-0472">Membrane</keyword>
<dbReference type="EMBL" id="GDJX01027568">
    <property type="protein sequence ID" value="JAT40368.1"/>
    <property type="molecule type" value="Transcribed_RNA"/>
</dbReference>
<keyword evidence="4" id="KW-0633">Potassium transport</keyword>
<evidence type="ECO:0000256" key="7">
    <source>
        <dbReference type="ARBA" id="ARBA00022989"/>
    </source>
</evidence>
<comment type="similarity">
    <text evidence="2">Belongs to the HAK/KUP transporter (TC 2.A.72.3) family.</text>
</comment>
<evidence type="ECO:0000256" key="9">
    <source>
        <dbReference type="ARBA" id="ARBA00023136"/>
    </source>
</evidence>
<evidence type="ECO:0000256" key="2">
    <source>
        <dbReference type="ARBA" id="ARBA00008440"/>
    </source>
</evidence>
<protein>
    <submittedName>
        <fullName evidence="13">Potassium transporter 5</fullName>
    </submittedName>
</protein>
<feature type="transmembrane region" description="Helical" evidence="10">
    <location>
        <begin position="35"/>
        <end position="54"/>
    </location>
</feature>